<feature type="transmembrane region" description="Helical" evidence="1">
    <location>
        <begin position="21"/>
        <end position="44"/>
    </location>
</feature>
<evidence type="ECO:0000313" key="4">
    <source>
        <dbReference type="Proteomes" id="UP000799429"/>
    </source>
</evidence>
<name>A0A9P4VTB8_9PEZI</name>
<dbReference type="InterPro" id="IPR056019">
    <property type="entry name" value="DUF7598"/>
</dbReference>
<keyword evidence="1" id="KW-0472">Membrane</keyword>
<evidence type="ECO:0000313" key="3">
    <source>
        <dbReference type="EMBL" id="KAF2840762.1"/>
    </source>
</evidence>
<feature type="domain" description="DUF7598" evidence="2">
    <location>
        <begin position="12"/>
        <end position="146"/>
    </location>
</feature>
<keyword evidence="4" id="KW-1185">Reference proteome</keyword>
<proteinExistence type="predicted"/>
<comment type="caution">
    <text evidence="3">The sequence shown here is derived from an EMBL/GenBank/DDBJ whole genome shotgun (WGS) entry which is preliminary data.</text>
</comment>
<evidence type="ECO:0000259" key="2">
    <source>
        <dbReference type="Pfam" id="PF24535"/>
    </source>
</evidence>
<gene>
    <name evidence="3" type="ORF">M501DRAFT_904100</name>
</gene>
<keyword evidence="1" id="KW-1133">Transmembrane helix</keyword>
<keyword evidence="1" id="KW-0812">Transmembrane</keyword>
<evidence type="ECO:0000256" key="1">
    <source>
        <dbReference type="SAM" id="Phobius"/>
    </source>
</evidence>
<reference evidence="3" key="1">
    <citation type="journal article" date="2020" name="Stud. Mycol.">
        <title>101 Dothideomycetes genomes: a test case for predicting lifestyles and emergence of pathogens.</title>
        <authorList>
            <person name="Haridas S."/>
            <person name="Albert R."/>
            <person name="Binder M."/>
            <person name="Bloem J."/>
            <person name="Labutti K."/>
            <person name="Salamov A."/>
            <person name="Andreopoulos B."/>
            <person name="Baker S."/>
            <person name="Barry K."/>
            <person name="Bills G."/>
            <person name="Bluhm B."/>
            <person name="Cannon C."/>
            <person name="Castanera R."/>
            <person name="Culley D."/>
            <person name="Daum C."/>
            <person name="Ezra D."/>
            <person name="Gonzalez J."/>
            <person name="Henrissat B."/>
            <person name="Kuo A."/>
            <person name="Liang C."/>
            <person name="Lipzen A."/>
            <person name="Lutzoni F."/>
            <person name="Magnuson J."/>
            <person name="Mondo S."/>
            <person name="Nolan M."/>
            <person name="Ohm R."/>
            <person name="Pangilinan J."/>
            <person name="Park H.-J."/>
            <person name="Ramirez L."/>
            <person name="Alfaro M."/>
            <person name="Sun H."/>
            <person name="Tritt A."/>
            <person name="Yoshinaga Y."/>
            <person name="Zwiers L.-H."/>
            <person name="Turgeon B."/>
            <person name="Goodwin S."/>
            <person name="Spatafora J."/>
            <person name="Crous P."/>
            <person name="Grigoriev I."/>
        </authorList>
    </citation>
    <scope>NUCLEOTIDE SEQUENCE</scope>
    <source>
        <strain evidence="3">CBS 101060</strain>
    </source>
</reference>
<feature type="transmembrane region" description="Helical" evidence="1">
    <location>
        <begin position="56"/>
        <end position="78"/>
    </location>
</feature>
<feature type="transmembrane region" description="Helical" evidence="1">
    <location>
        <begin position="121"/>
        <end position="147"/>
    </location>
</feature>
<sequence length="164" mass="17952">MPLSTKSLAGPGYIILNILRAMNIISLLSIIAASIVMLIKTFVVSKFFFFDGVTNVITACSSAFLIISELSLFQGYFIRNWPLLSPDHGFVTLGAAMMMLGVNMLGNLNKESTSQESFGMAFWRLVIASGILVFILGFFNIVASYVFRNRALGITARKVRSHGA</sequence>
<dbReference type="Pfam" id="PF24535">
    <property type="entry name" value="DUF7598"/>
    <property type="match status" value="1"/>
</dbReference>
<organism evidence="3 4">
    <name type="scientific">Patellaria atrata CBS 101060</name>
    <dbReference type="NCBI Taxonomy" id="1346257"/>
    <lineage>
        <taxon>Eukaryota</taxon>
        <taxon>Fungi</taxon>
        <taxon>Dikarya</taxon>
        <taxon>Ascomycota</taxon>
        <taxon>Pezizomycotina</taxon>
        <taxon>Dothideomycetes</taxon>
        <taxon>Dothideomycetes incertae sedis</taxon>
        <taxon>Patellariales</taxon>
        <taxon>Patellariaceae</taxon>
        <taxon>Patellaria</taxon>
    </lineage>
</organism>
<feature type="non-terminal residue" evidence="3">
    <location>
        <position position="164"/>
    </location>
</feature>
<feature type="transmembrane region" description="Helical" evidence="1">
    <location>
        <begin position="90"/>
        <end position="109"/>
    </location>
</feature>
<dbReference type="AlphaFoldDB" id="A0A9P4VTB8"/>
<accession>A0A9P4VTB8</accession>
<dbReference type="OrthoDB" id="5327148at2759"/>
<protein>
    <recommendedName>
        <fullName evidence="2">DUF7598 domain-containing protein</fullName>
    </recommendedName>
</protein>
<dbReference type="EMBL" id="MU006092">
    <property type="protein sequence ID" value="KAF2840762.1"/>
    <property type="molecule type" value="Genomic_DNA"/>
</dbReference>
<dbReference type="Proteomes" id="UP000799429">
    <property type="component" value="Unassembled WGS sequence"/>
</dbReference>